<dbReference type="AlphaFoldDB" id="A0A0A9BLW4"/>
<organism evidence="2">
    <name type="scientific">Arundo donax</name>
    <name type="common">Giant reed</name>
    <name type="synonym">Donax arundinaceus</name>
    <dbReference type="NCBI Taxonomy" id="35708"/>
    <lineage>
        <taxon>Eukaryota</taxon>
        <taxon>Viridiplantae</taxon>
        <taxon>Streptophyta</taxon>
        <taxon>Embryophyta</taxon>
        <taxon>Tracheophyta</taxon>
        <taxon>Spermatophyta</taxon>
        <taxon>Magnoliopsida</taxon>
        <taxon>Liliopsida</taxon>
        <taxon>Poales</taxon>
        <taxon>Poaceae</taxon>
        <taxon>PACMAD clade</taxon>
        <taxon>Arundinoideae</taxon>
        <taxon>Arundineae</taxon>
        <taxon>Arundo</taxon>
    </lineage>
</organism>
<sequence>MVADEIGAVGEGRGHRGGRGDGGAGPATRDGRS</sequence>
<accession>A0A0A9BLW4</accession>
<reference evidence="2" key="1">
    <citation type="submission" date="2014-09" db="EMBL/GenBank/DDBJ databases">
        <authorList>
            <person name="Magalhaes I.L.F."/>
            <person name="Oliveira U."/>
            <person name="Santos F.R."/>
            <person name="Vidigal T.H.D.A."/>
            <person name="Brescovit A.D."/>
            <person name="Santos A.J."/>
        </authorList>
    </citation>
    <scope>NUCLEOTIDE SEQUENCE</scope>
    <source>
        <tissue evidence="2">Shoot tissue taken approximately 20 cm above the soil surface</tissue>
    </source>
</reference>
<evidence type="ECO:0000313" key="2">
    <source>
        <dbReference type="EMBL" id="JAD60262.1"/>
    </source>
</evidence>
<reference evidence="2" key="2">
    <citation type="journal article" date="2015" name="Data Brief">
        <title>Shoot transcriptome of the giant reed, Arundo donax.</title>
        <authorList>
            <person name="Barrero R.A."/>
            <person name="Guerrero F.D."/>
            <person name="Moolhuijzen P."/>
            <person name="Goolsby J.A."/>
            <person name="Tidwell J."/>
            <person name="Bellgard S.E."/>
            <person name="Bellgard M.I."/>
        </authorList>
    </citation>
    <scope>NUCLEOTIDE SEQUENCE</scope>
    <source>
        <tissue evidence="2">Shoot tissue taken approximately 20 cm above the soil surface</tissue>
    </source>
</reference>
<dbReference type="EMBL" id="GBRH01237633">
    <property type="protein sequence ID" value="JAD60262.1"/>
    <property type="molecule type" value="Transcribed_RNA"/>
</dbReference>
<evidence type="ECO:0000256" key="1">
    <source>
        <dbReference type="SAM" id="MobiDB-lite"/>
    </source>
</evidence>
<name>A0A0A9BLW4_ARUDO</name>
<feature type="region of interest" description="Disordered" evidence="1">
    <location>
        <begin position="1"/>
        <end position="33"/>
    </location>
</feature>
<protein>
    <submittedName>
        <fullName evidence="2">Uncharacterized protein</fullName>
    </submittedName>
</protein>
<proteinExistence type="predicted"/>